<dbReference type="InterPro" id="IPR029058">
    <property type="entry name" value="AB_hydrolase_fold"/>
</dbReference>
<keyword evidence="2" id="KW-0378">Hydrolase</keyword>
<dbReference type="GO" id="GO:0016787">
    <property type="term" value="F:hydrolase activity"/>
    <property type="evidence" value="ECO:0007669"/>
    <property type="project" value="UniProtKB-KW"/>
</dbReference>
<dbReference type="Proteomes" id="UP000829494">
    <property type="component" value="Chromosome"/>
</dbReference>
<dbReference type="PANTHER" id="PTHR43798:SF33">
    <property type="entry name" value="HYDROLASE, PUTATIVE (AFU_ORTHOLOGUE AFUA_2G14860)-RELATED"/>
    <property type="match status" value="1"/>
</dbReference>
<reference evidence="2 3" key="1">
    <citation type="submission" date="2022-03" db="EMBL/GenBank/DDBJ databases">
        <title>Complete genome of Streptomyces rimosus ssp. rimosus R7 (=ATCC 10970).</title>
        <authorList>
            <person name="Beganovic S."/>
            <person name="Ruckert C."/>
            <person name="Busche T."/>
            <person name="Kalinowski J."/>
            <person name="Wittmann C."/>
        </authorList>
    </citation>
    <scope>NUCLEOTIDE SEQUENCE [LARGE SCALE GENOMIC DNA]</scope>
    <source>
        <strain evidence="2 3">R7</strain>
    </source>
</reference>
<dbReference type="GeneID" id="66858904"/>
<dbReference type="RefSeq" id="WP_003982647.1">
    <property type="nucleotide sequence ID" value="NZ_CP043497.1"/>
</dbReference>
<dbReference type="Pfam" id="PF12697">
    <property type="entry name" value="Abhydrolase_6"/>
    <property type="match status" value="1"/>
</dbReference>
<gene>
    <name evidence="2" type="primary">rutD1</name>
    <name evidence="2" type="ORF">SRIMR7_07645</name>
</gene>
<evidence type="ECO:0000259" key="1">
    <source>
        <dbReference type="Pfam" id="PF12697"/>
    </source>
</evidence>
<feature type="domain" description="AB hydrolase-1" evidence="1">
    <location>
        <begin position="36"/>
        <end position="286"/>
    </location>
</feature>
<dbReference type="InterPro" id="IPR050266">
    <property type="entry name" value="AB_hydrolase_sf"/>
</dbReference>
<dbReference type="InterPro" id="IPR000073">
    <property type="entry name" value="AB_hydrolase_1"/>
</dbReference>
<dbReference type="Gene3D" id="3.40.50.1820">
    <property type="entry name" value="alpha/beta hydrolase"/>
    <property type="match status" value="1"/>
</dbReference>
<evidence type="ECO:0000313" key="3">
    <source>
        <dbReference type="Proteomes" id="UP000829494"/>
    </source>
</evidence>
<organism evidence="2 3">
    <name type="scientific">Streptomyces rimosus subsp. rimosus</name>
    <dbReference type="NCBI Taxonomy" id="132474"/>
    <lineage>
        <taxon>Bacteria</taxon>
        <taxon>Bacillati</taxon>
        <taxon>Actinomycetota</taxon>
        <taxon>Actinomycetes</taxon>
        <taxon>Kitasatosporales</taxon>
        <taxon>Streptomycetaceae</taxon>
        <taxon>Streptomyces</taxon>
    </lineage>
</organism>
<sequence length="295" mass="32087">MDTTTRPARQVPLGHFYDIDGRSLFLHRSGDGGPAVVFLPGAGAIGLHYLNIHQSVSRYTTSVLYDRGGTGWSGPAGLPRSLAEVAVELRELLRAAEVPAPYVLVGHSLGCAYARRFVQLFPADVAGVVYLDGVVEDWETCMPPLRSQKVPGTAALRLVSLLSRGVYRKMFASWPPGIRDLLVAHHLTVAAQRTGALERSNQPEWLHELKAAGTVPDTPLIAMTALGIDPAMRVLMSPKKLRQLRTGKRRLYDALAASVPHGEHRVLGGARHSTITTDCPEAVAQAVRDLWQRVC</sequence>
<dbReference type="SUPFAM" id="SSF53474">
    <property type="entry name" value="alpha/beta-Hydrolases"/>
    <property type="match status" value="1"/>
</dbReference>
<dbReference type="PANTHER" id="PTHR43798">
    <property type="entry name" value="MONOACYLGLYCEROL LIPASE"/>
    <property type="match status" value="1"/>
</dbReference>
<proteinExistence type="predicted"/>
<dbReference type="EMBL" id="CP094298">
    <property type="protein sequence ID" value="UNZ02011.1"/>
    <property type="molecule type" value="Genomic_DNA"/>
</dbReference>
<accession>A0ABY3YWK8</accession>
<evidence type="ECO:0000313" key="2">
    <source>
        <dbReference type="EMBL" id="UNZ02011.1"/>
    </source>
</evidence>
<name>A0ABY3YWK8_STRRM</name>
<keyword evidence="3" id="KW-1185">Reference proteome</keyword>
<protein>
    <submittedName>
        <fullName evidence="2">Aminoacrylate hydrolase RutD</fullName>
    </submittedName>
</protein>